<protein>
    <recommendedName>
        <fullName evidence="3">Integrase SAM-like N-terminal domain-containing protein</fullName>
    </recommendedName>
</protein>
<dbReference type="Proteomes" id="UP000186040">
    <property type="component" value="Unassembled WGS sequence"/>
</dbReference>
<comment type="caution">
    <text evidence="4">The sequence shown here is derived from an EMBL/GenBank/DDBJ whole genome shotgun (WGS) entry which is preliminary data.</text>
</comment>
<dbReference type="Pfam" id="PF14659">
    <property type="entry name" value="Phage_int_SAM_3"/>
    <property type="match status" value="1"/>
</dbReference>
<accession>A0A1Q9LSV7</accession>
<gene>
    <name evidence="4" type="ORF">BJP25_09060</name>
</gene>
<dbReference type="OrthoDB" id="4326943at2"/>
<sequence>MRAAQERVAQGTYTPPSQATVAEFFQRWFKSLSTTTAPTTATNYENLARAYVLPVIGQRRARDLSPEMISTLYNHLLTQGVLVPAMKAAKVWNYVATNPMPQVTSPSVERRTHTTWSADEMRRFLDAARQDRWYALCDVRMSQAVECSLGPFGAHFCSPFAPRCAPMRRRGVQPAAPNRTGQIGWAEFGPSQVKHGGAMRH</sequence>
<dbReference type="STRING" id="1193682.BJP25_09060"/>
<dbReference type="InterPro" id="IPR011010">
    <property type="entry name" value="DNA_brk_join_enz"/>
</dbReference>
<dbReference type="Gene3D" id="1.10.150.130">
    <property type="match status" value="1"/>
</dbReference>
<keyword evidence="5" id="KW-1185">Reference proteome</keyword>
<dbReference type="SUPFAM" id="SSF56349">
    <property type="entry name" value="DNA breaking-rejoining enzymes"/>
    <property type="match status" value="1"/>
</dbReference>
<evidence type="ECO:0000256" key="2">
    <source>
        <dbReference type="SAM" id="MobiDB-lite"/>
    </source>
</evidence>
<keyword evidence="1" id="KW-0238">DNA-binding</keyword>
<evidence type="ECO:0000259" key="3">
    <source>
        <dbReference type="Pfam" id="PF14659"/>
    </source>
</evidence>
<feature type="domain" description="Integrase SAM-like N-terminal" evidence="3">
    <location>
        <begin position="20"/>
        <end position="77"/>
    </location>
</feature>
<dbReference type="InterPro" id="IPR004107">
    <property type="entry name" value="Integrase_SAM-like_N"/>
</dbReference>
<dbReference type="EMBL" id="MKQR01000005">
    <property type="protein sequence ID" value="OLR95081.1"/>
    <property type="molecule type" value="Genomic_DNA"/>
</dbReference>
<proteinExistence type="predicted"/>
<dbReference type="AlphaFoldDB" id="A0A1Q9LSV7"/>
<dbReference type="RefSeq" id="WP_075973314.1">
    <property type="nucleotide sequence ID" value="NZ_MKQR01000005.1"/>
</dbReference>
<dbReference type="InterPro" id="IPR010998">
    <property type="entry name" value="Integrase_recombinase_N"/>
</dbReference>
<organism evidence="4 5">
    <name type="scientific">Actinokineospora bangkokensis</name>
    <dbReference type="NCBI Taxonomy" id="1193682"/>
    <lineage>
        <taxon>Bacteria</taxon>
        <taxon>Bacillati</taxon>
        <taxon>Actinomycetota</taxon>
        <taxon>Actinomycetes</taxon>
        <taxon>Pseudonocardiales</taxon>
        <taxon>Pseudonocardiaceae</taxon>
        <taxon>Actinokineospora</taxon>
    </lineage>
</organism>
<dbReference type="GO" id="GO:0015074">
    <property type="term" value="P:DNA integration"/>
    <property type="evidence" value="ECO:0007669"/>
    <property type="project" value="InterPro"/>
</dbReference>
<reference evidence="4 5" key="1">
    <citation type="submission" date="2016-10" db="EMBL/GenBank/DDBJ databases">
        <title>The Draft Genome Sequence of Actinokineospora bangkokensis 44EHWT reveals the biosynthetic pathway of antifungal compounds Thailandins with unusual extender unit butylmalonyl-CoA.</title>
        <authorList>
            <person name="Greule A."/>
            <person name="Intra B."/>
            <person name="Flemming S."/>
            <person name="Rommel M.G."/>
            <person name="Panbangred W."/>
            <person name="Bechthold A."/>
        </authorList>
    </citation>
    <scope>NUCLEOTIDE SEQUENCE [LARGE SCALE GENOMIC DNA]</scope>
    <source>
        <strain evidence="4 5">44EHW</strain>
    </source>
</reference>
<dbReference type="GO" id="GO:0003677">
    <property type="term" value="F:DNA binding"/>
    <property type="evidence" value="ECO:0007669"/>
    <property type="project" value="UniProtKB-KW"/>
</dbReference>
<evidence type="ECO:0000256" key="1">
    <source>
        <dbReference type="ARBA" id="ARBA00023125"/>
    </source>
</evidence>
<name>A0A1Q9LSV7_9PSEU</name>
<feature type="region of interest" description="Disordered" evidence="2">
    <location>
        <begin position="171"/>
        <end position="201"/>
    </location>
</feature>
<evidence type="ECO:0000313" key="5">
    <source>
        <dbReference type="Proteomes" id="UP000186040"/>
    </source>
</evidence>
<evidence type="ECO:0000313" key="4">
    <source>
        <dbReference type="EMBL" id="OLR95081.1"/>
    </source>
</evidence>